<gene>
    <name evidence="4" type="ORF">AW171_hschr2444</name>
</gene>
<dbReference type="InterPro" id="IPR002625">
    <property type="entry name" value="Smr_dom"/>
</dbReference>
<dbReference type="Pfam" id="PF02845">
    <property type="entry name" value="CUE"/>
    <property type="match status" value="1"/>
</dbReference>
<dbReference type="PANTHER" id="PTHR46535:SF1">
    <property type="entry name" value="NEDD4-BINDING PROTEIN 2"/>
    <property type="match status" value="1"/>
</dbReference>
<protein>
    <submittedName>
        <fullName evidence="4">HBR016Cp</fullName>
    </submittedName>
</protein>
<evidence type="ECO:0000259" key="3">
    <source>
        <dbReference type="PROSITE" id="PS51140"/>
    </source>
</evidence>
<dbReference type="CDD" id="cd14279">
    <property type="entry name" value="CUE"/>
    <property type="match status" value="1"/>
</dbReference>
<evidence type="ECO:0000256" key="1">
    <source>
        <dbReference type="SAM" id="MobiDB-lite"/>
    </source>
</evidence>
<dbReference type="Proteomes" id="UP000243052">
    <property type="component" value="Chromosome ii"/>
</dbReference>
<dbReference type="EMBL" id="CP014242">
    <property type="protein sequence ID" value="AMD18917.1"/>
    <property type="molecule type" value="Genomic_DNA"/>
</dbReference>
<dbReference type="Gene3D" id="3.30.1370.110">
    <property type="match status" value="1"/>
</dbReference>
<dbReference type="GO" id="GO:0004519">
    <property type="term" value="F:endonuclease activity"/>
    <property type="evidence" value="ECO:0007669"/>
    <property type="project" value="TreeGrafter"/>
</dbReference>
<dbReference type="GO" id="GO:0043130">
    <property type="term" value="F:ubiquitin binding"/>
    <property type="evidence" value="ECO:0007669"/>
    <property type="project" value="InterPro"/>
</dbReference>
<dbReference type="InterPro" id="IPR036063">
    <property type="entry name" value="Smr_dom_sf"/>
</dbReference>
<reference evidence="4 5" key="1">
    <citation type="submission" date="2016-01" db="EMBL/GenBank/DDBJ databases">
        <title>Genome sequence of the yeast Holleya sinecauda.</title>
        <authorList>
            <person name="Dietrich F.S."/>
        </authorList>
    </citation>
    <scope>NUCLEOTIDE SEQUENCE [LARGE SCALE GENOMIC DNA]</scope>
    <source>
        <strain evidence="4 5">ATCC 58844</strain>
    </source>
</reference>
<dbReference type="InterPro" id="IPR052772">
    <property type="entry name" value="Endo/PolyKinase_Domain-Protein"/>
</dbReference>
<proteinExistence type="predicted"/>
<dbReference type="SUPFAM" id="SSF160443">
    <property type="entry name" value="SMR domain-like"/>
    <property type="match status" value="1"/>
</dbReference>
<dbReference type="STRING" id="45286.A0A120K119"/>
<dbReference type="PROSITE" id="PS51140">
    <property type="entry name" value="CUE"/>
    <property type="match status" value="1"/>
</dbReference>
<evidence type="ECO:0000259" key="2">
    <source>
        <dbReference type="PROSITE" id="PS50828"/>
    </source>
</evidence>
<evidence type="ECO:0000313" key="4">
    <source>
        <dbReference type="EMBL" id="AMD18917.1"/>
    </source>
</evidence>
<accession>A0A120K119</accession>
<name>A0A120K119_9SACH</name>
<sequence length="457" mass="52142">MVEKDLILLQEMFPQETINSLNSAIEDADGDIHTACALLLQKYEAGLQIAEEESLTPGLKAITDMFPNVPIVEAKRAYEENNGKLDDCVNKLLLLEELGLNNVAKQSEYESAIKNEIWQNSLSNNPWKDLNKHIKIIITYTGVSRATATSEFFKHHCNKAAAIINIIHSYKLIPELNSSAQIPNPVSSFPPKQNRGGRVQSQSGYAHKQRNQGKELQITQLQQDKWNFIPPERRYVYSSTSHEAIELQTILRSNDIFRDINPNFLKISLEFYNAVIDKVLMLIFFILEENAAHLTYDFNHSETLGLLDSSKNRVGSPSINIWDAKSDAKRSAKSLSGIVFSSAEIYESSKKSYDNLFTLNRVDLHGFSTDDADLFVKLCLEKWWSEEIRLRELNCKKLALTTAIYVQPITFITGKGMHSKGGIPRVRKRVQQLLDKYNYVYNEEQSFFIVTGKRQRK</sequence>
<evidence type="ECO:0000313" key="5">
    <source>
        <dbReference type="Proteomes" id="UP000243052"/>
    </source>
</evidence>
<dbReference type="GO" id="GO:0005634">
    <property type="term" value="C:nucleus"/>
    <property type="evidence" value="ECO:0007669"/>
    <property type="project" value="TreeGrafter"/>
</dbReference>
<dbReference type="PANTHER" id="PTHR46535">
    <property type="entry name" value="NEDD4-BINDING PROTEIN 2"/>
    <property type="match status" value="1"/>
</dbReference>
<dbReference type="GeneID" id="28722105"/>
<feature type="domain" description="CUE" evidence="3">
    <location>
        <begin position="54"/>
        <end position="97"/>
    </location>
</feature>
<dbReference type="AlphaFoldDB" id="A0A120K119"/>
<dbReference type="RefSeq" id="XP_017985913.1">
    <property type="nucleotide sequence ID" value="XM_018130424.1"/>
</dbReference>
<dbReference type="InterPro" id="IPR003892">
    <property type="entry name" value="CUE"/>
</dbReference>
<keyword evidence="5" id="KW-1185">Reference proteome</keyword>
<feature type="region of interest" description="Disordered" evidence="1">
    <location>
        <begin position="187"/>
        <end position="213"/>
    </location>
</feature>
<dbReference type="PROSITE" id="PS50828">
    <property type="entry name" value="SMR"/>
    <property type="match status" value="1"/>
</dbReference>
<feature type="domain" description="Smr" evidence="2">
    <location>
        <begin position="362"/>
        <end position="457"/>
    </location>
</feature>
<dbReference type="OrthoDB" id="4080456at2759"/>
<organism evidence="4 5">
    <name type="scientific">Eremothecium sinecaudum</name>
    <dbReference type="NCBI Taxonomy" id="45286"/>
    <lineage>
        <taxon>Eukaryota</taxon>
        <taxon>Fungi</taxon>
        <taxon>Dikarya</taxon>
        <taxon>Ascomycota</taxon>
        <taxon>Saccharomycotina</taxon>
        <taxon>Saccharomycetes</taxon>
        <taxon>Saccharomycetales</taxon>
        <taxon>Saccharomycetaceae</taxon>
        <taxon>Eremothecium</taxon>
    </lineage>
</organism>
<dbReference type="SMART" id="SM00463">
    <property type="entry name" value="SMR"/>
    <property type="match status" value="1"/>
</dbReference>